<dbReference type="PROSITE" id="PS00566">
    <property type="entry name" value="FIBRILLARIN"/>
    <property type="match status" value="1"/>
</dbReference>
<keyword evidence="5 7" id="KW-0819">tRNA processing</keyword>
<dbReference type="NCBIfam" id="NF003276">
    <property type="entry name" value="PRK04266.1-2"/>
    <property type="match status" value="1"/>
</dbReference>
<comment type="subunit">
    <text evidence="7">Interacts with nop5. Component of box C/D small ribonucleoprotein (sRNP) particles that contain rpl7ae, FlpA and nop5, plus a guide RNA.</text>
</comment>
<evidence type="ECO:0000313" key="9">
    <source>
        <dbReference type="Proteomes" id="UP000094707"/>
    </source>
</evidence>
<dbReference type="Proteomes" id="UP000094707">
    <property type="component" value="Chromosome I"/>
</dbReference>
<evidence type="ECO:0000256" key="1">
    <source>
        <dbReference type="ARBA" id="ARBA00010632"/>
    </source>
</evidence>
<evidence type="ECO:0000256" key="4">
    <source>
        <dbReference type="ARBA" id="ARBA00022679"/>
    </source>
</evidence>
<dbReference type="PANTHER" id="PTHR10335:SF17">
    <property type="entry name" value="FIBRILLARIN"/>
    <property type="match status" value="1"/>
</dbReference>
<dbReference type="GeneID" id="30412900"/>
<dbReference type="InterPro" id="IPR020813">
    <property type="entry name" value="Fibrillarin_CS"/>
</dbReference>
<comment type="function">
    <text evidence="7">Involved in pre-rRNA and tRNA processing. Utilizes the methyl donor S-adenosyl-L-methionine to catalyze the site-specific 2'-hydroxyl methylation of ribose moieties in rRNA and tRNA. Site specificity is provided by a guide RNA that base pairs with the substrate. Methylation occurs at a characteristic distance from the sequence involved in base pairing with the guide RNA.</text>
</comment>
<dbReference type="Pfam" id="PF01269">
    <property type="entry name" value="Fibrillarin"/>
    <property type="match status" value="1"/>
</dbReference>
<reference evidence="8 9" key="1">
    <citation type="submission" date="2016-08" db="EMBL/GenBank/DDBJ databases">
        <authorList>
            <person name="Seilhamer J.J."/>
        </authorList>
    </citation>
    <scope>NUCLEOTIDE SEQUENCE [LARGE SCALE GENOMIC DNA]</scope>
    <source>
        <strain evidence="8">Buetzberg</strain>
    </source>
</reference>
<dbReference type="Gene3D" id="3.30.200.20">
    <property type="entry name" value="Phosphorylase Kinase, domain 1"/>
    <property type="match status" value="1"/>
</dbReference>
<sequence>MDIEEKFKGLYIINDHIATENLNPTQKVYGEKLVDFEGKEYRIWDPRRSKLAAAVFNGLKRFPFNEGSKVLYLGASAGTTPSHISDITRNGMVYCVEFSPRMMRELVELCKLRKNMIPILGDATKPRSYLNLVEKVDVLYCDVAQAKQSELFMDNMRLFLKPEGIGIITVKARSIDVTQNPKKVFRAEESKLKTGGFRVLERIKLEPYEKDHMAFVCEFAF</sequence>
<keyword evidence="3 7" id="KW-0489">Methyltransferase</keyword>
<keyword evidence="4 7" id="KW-0808">Transferase</keyword>
<dbReference type="GO" id="GO:0008649">
    <property type="term" value="F:rRNA methyltransferase activity"/>
    <property type="evidence" value="ECO:0007669"/>
    <property type="project" value="TreeGrafter"/>
</dbReference>
<name>A0A1D3L4X6_9EURY</name>
<dbReference type="CDD" id="cd02440">
    <property type="entry name" value="AdoMet_MTases"/>
    <property type="match status" value="1"/>
</dbReference>
<feature type="binding site" evidence="7">
    <location>
        <begin position="122"/>
        <end position="123"/>
    </location>
    <ligand>
        <name>S-adenosyl-L-methionine</name>
        <dbReference type="ChEBI" id="CHEBI:59789"/>
    </ligand>
</feature>
<feature type="binding site" evidence="7">
    <location>
        <begin position="142"/>
        <end position="145"/>
    </location>
    <ligand>
        <name>S-adenosyl-L-methionine</name>
        <dbReference type="ChEBI" id="CHEBI:59789"/>
    </ligand>
</feature>
<protein>
    <recommendedName>
        <fullName evidence="7">Fibrillarin-like rRNA/tRNA 2'-O-methyltransferase</fullName>
        <ecNumber evidence="7">2.1.1.-</ecNumber>
    </recommendedName>
</protein>
<keyword evidence="2 7" id="KW-0698">rRNA processing</keyword>
<dbReference type="OrthoDB" id="6244at2157"/>
<dbReference type="Gene3D" id="3.40.50.150">
    <property type="entry name" value="Vaccinia Virus protein VP39"/>
    <property type="match status" value="1"/>
</dbReference>
<keyword evidence="6 7" id="KW-0694">RNA-binding</keyword>
<feature type="binding site" evidence="7">
    <location>
        <begin position="79"/>
        <end position="80"/>
    </location>
    <ligand>
        <name>S-adenosyl-L-methionine</name>
        <dbReference type="ChEBI" id="CHEBI:59789"/>
    </ligand>
</feature>
<evidence type="ECO:0000256" key="5">
    <source>
        <dbReference type="ARBA" id="ARBA00022694"/>
    </source>
</evidence>
<dbReference type="EC" id="2.1.1.-" evidence="7"/>
<accession>A0A1D3L4X6</accession>
<dbReference type="GO" id="GO:0008033">
    <property type="term" value="P:tRNA processing"/>
    <property type="evidence" value="ECO:0007669"/>
    <property type="project" value="UniProtKB-UniRule"/>
</dbReference>
<dbReference type="GO" id="GO:0000494">
    <property type="term" value="P:box C/D sno(s)RNA 3'-end processing"/>
    <property type="evidence" value="ECO:0007669"/>
    <property type="project" value="TreeGrafter"/>
</dbReference>
<gene>
    <name evidence="7 8" type="primary">flpA</name>
    <name evidence="8" type="ORF">MCBB_2065</name>
</gene>
<proteinExistence type="inferred from homology"/>
<dbReference type="RefSeq" id="WP_071907656.1">
    <property type="nucleotide sequence ID" value="NZ_LT607756.1"/>
</dbReference>
<dbReference type="InterPro" id="IPR029063">
    <property type="entry name" value="SAM-dependent_MTases_sf"/>
</dbReference>
<dbReference type="GO" id="GO:0003723">
    <property type="term" value="F:RNA binding"/>
    <property type="evidence" value="ECO:0007669"/>
    <property type="project" value="UniProtKB-UniRule"/>
</dbReference>
<keyword evidence="9" id="KW-1185">Reference proteome</keyword>
<dbReference type="PRINTS" id="PR00052">
    <property type="entry name" value="FIBRILLARIN"/>
</dbReference>
<evidence type="ECO:0000256" key="2">
    <source>
        <dbReference type="ARBA" id="ARBA00022552"/>
    </source>
</evidence>
<dbReference type="PIRSF" id="PIRSF006540">
    <property type="entry name" value="Nop17p"/>
    <property type="match status" value="1"/>
</dbReference>
<evidence type="ECO:0000256" key="6">
    <source>
        <dbReference type="ARBA" id="ARBA00022884"/>
    </source>
</evidence>
<evidence type="ECO:0000313" key="8">
    <source>
        <dbReference type="EMBL" id="SCG86608.1"/>
    </source>
</evidence>
<dbReference type="SUPFAM" id="SSF53335">
    <property type="entry name" value="S-adenosyl-L-methionine-dependent methyltransferases"/>
    <property type="match status" value="1"/>
</dbReference>
<dbReference type="HAMAP" id="MF_00351">
    <property type="entry name" value="RNA_methyltransf_FlpA"/>
    <property type="match status" value="1"/>
</dbReference>
<dbReference type="STRING" id="118062.MCBB_2065"/>
<dbReference type="PATRIC" id="fig|129848.4.peg.2110"/>
<feature type="binding site" evidence="7">
    <location>
        <begin position="97"/>
        <end position="98"/>
    </location>
    <ligand>
        <name>S-adenosyl-L-methionine</name>
        <dbReference type="ChEBI" id="CHEBI:59789"/>
    </ligand>
</feature>
<dbReference type="EMBL" id="LT607756">
    <property type="protein sequence ID" value="SCG86608.1"/>
    <property type="molecule type" value="Genomic_DNA"/>
</dbReference>
<dbReference type="AlphaFoldDB" id="A0A1D3L4X6"/>
<comment type="similarity">
    <text evidence="1 7">Belongs to the methyltransferase superfamily. Fibrillarin family.</text>
</comment>
<organism evidence="8 9">
    <name type="scientific">Methanobacterium congolense</name>
    <dbReference type="NCBI Taxonomy" id="118062"/>
    <lineage>
        <taxon>Archaea</taxon>
        <taxon>Methanobacteriati</taxon>
        <taxon>Methanobacteriota</taxon>
        <taxon>Methanomada group</taxon>
        <taxon>Methanobacteria</taxon>
        <taxon>Methanobacteriales</taxon>
        <taxon>Methanobacteriaceae</taxon>
        <taxon>Methanobacterium</taxon>
    </lineage>
</organism>
<dbReference type="PANTHER" id="PTHR10335">
    <property type="entry name" value="RRNA 2-O-METHYLTRANSFERASE FIBRILLARIN"/>
    <property type="match status" value="1"/>
</dbReference>
<dbReference type="NCBIfam" id="NF003277">
    <property type="entry name" value="PRK04266.1-3"/>
    <property type="match status" value="1"/>
</dbReference>
<dbReference type="InterPro" id="IPR000692">
    <property type="entry name" value="Fibrillarin"/>
</dbReference>
<evidence type="ECO:0000256" key="3">
    <source>
        <dbReference type="ARBA" id="ARBA00022603"/>
    </source>
</evidence>
<dbReference type="SMART" id="SM01206">
    <property type="entry name" value="Fibrillarin"/>
    <property type="match status" value="1"/>
</dbReference>
<dbReference type="GO" id="GO:1990259">
    <property type="term" value="F:histone H2AQ104 methyltransferase activity"/>
    <property type="evidence" value="ECO:0007669"/>
    <property type="project" value="TreeGrafter"/>
</dbReference>
<evidence type="ECO:0000256" key="7">
    <source>
        <dbReference type="HAMAP-Rule" id="MF_00351"/>
    </source>
</evidence>
<dbReference type="KEGG" id="mcub:MCBB_2065"/>